<protein>
    <submittedName>
        <fullName evidence="1">ATP-binding protein</fullName>
    </submittedName>
</protein>
<gene>
    <name evidence="1" type="ORF">SK803_02385</name>
</gene>
<accession>A0ABU4ST13</accession>
<dbReference type="GO" id="GO:0005524">
    <property type="term" value="F:ATP binding"/>
    <property type="evidence" value="ECO:0007669"/>
    <property type="project" value="UniProtKB-KW"/>
</dbReference>
<comment type="caution">
    <text evidence="1">The sequence shown here is derived from an EMBL/GenBank/DDBJ whole genome shotgun (WGS) entry which is preliminary data.</text>
</comment>
<keyword evidence="1" id="KW-0067">ATP-binding</keyword>
<name>A0ABU4ST13_9PSEU</name>
<dbReference type="Gene3D" id="3.30.565.10">
    <property type="entry name" value="Histidine kinase-like ATPase, C-terminal domain"/>
    <property type="match status" value="1"/>
</dbReference>
<organism evidence="1 2">
    <name type="scientific">Lentzea miocenica</name>
    <dbReference type="NCBI Taxonomy" id="3095431"/>
    <lineage>
        <taxon>Bacteria</taxon>
        <taxon>Bacillati</taxon>
        <taxon>Actinomycetota</taxon>
        <taxon>Actinomycetes</taxon>
        <taxon>Pseudonocardiales</taxon>
        <taxon>Pseudonocardiaceae</taxon>
        <taxon>Lentzea</taxon>
    </lineage>
</organism>
<evidence type="ECO:0000313" key="1">
    <source>
        <dbReference type="EMBL" id="MDX8029036.1"/>
    </source>
</evidence>
<proteinExistence type="predicted"/>
<reference evidence="1 2" key="2">
    <citation type="submission" date="2023-11" db="EMBL/GenBank/DDBJ databases">
        <authorList>
            <person name="Lara A.C."/>
            <person name="Chronakova A."/>
        </authorList>
    </citation>
    <scope>NUCLEOTIDE SEQUENCE [LARGE SCALE GENOMIC DNA]</scope>
    <source>
        <strain evidence="1 2">BCCO 10_0856</strain>
    </source>
</reference>
<reference evidence="1 2" key="1">
    <citation type="submission" date="2023-11" db="EMBL/GenBank/DDBJ databases">
        <title>Lentzea sokolovensis, sp. nov., Lentzea kristufkii, sp. nov., and Lentzea miocenensis, sp. nov., rare actinobacteria from Sokolov Coal Basin, Miocene lacustrine sediment, Czech Republic.</title>
        <authorList>
            <person name="Lara A."/>
            <person name="Kotroba L."/>
            <person name="Nouioui I."/>
            <person name="Neumann-Schaal M."/>
            <person name="Mast Y."/>
            <person name="Chronakova A."/>
        </authorList>
    </citation>
    <scope>NUCLEOTIDE SEQUENCE [LARGE SCALE GENOMIC DNA]</scope>
    <source>
        <strain evidence="1 2">BCCO 10_0856</strain>
    </source>
</reference>
<dbReference type="InterPro" id="IPR036890">
    <property type="entry name" value="HATPase_C_sf"/>
</dbReference>
<keyword evidence="1" id="KW-0547">Nucleotide-binding</keyword>
<dbReference type="CDD" id="cd16936">
    <property type="entry name" value="HATPase_RsbW-like"/>
    <property type="match status" value="1"/>
</dbReference>
<dbReference type="EMBL" id="JAXAVW010000001">
    <property type="protein sequence ID" value="MDX8029036.1"/>
    <property type="molecule type" value="Genomic_DNA"/>
</dbReference>
<evidence type="ECO:0000313" key="2">
    <source>
        <dbReference type="Proteomes" id="UP001285521"/>
    </source>
</evidence>
<sequence>MDAVMTVPVHAGEIVSTKVPRMHEVPRFIDTLELVALPTAMPVARMFIFDTLKRWHALFIEGYMAAVAVELVTLSVEQTGEAEVSNPITLRMLGYQRHIVFEVTDVHGEPLALPSDAGVPEGHGLGLVDTLANRWGSFIVPQGRVNWAELAVCGRAEAGLPHASDAVWGSIGRAASRIRSATSGLWATGHPCSSGHTSTTP</sequence>
<keyword evidence="2" id="KW-1185">Reference proteome</keyword>
<dbReference type="Proteomes" id="UP001285521">
    <property type="component" value="Unassembled WGS sequence"/>
</dbReference>
<dbReference type="RefSeq" id="WP_319964035.1">
    <property type="nucleotide sequence ID" value="NZ_JAXAVW010000001.1"/>
</dbReference>